<evidence type="ECO:0000313" key="6">
    <source>
        <dbReference type="Proteomes" id="UP000717328"/>
    </source>
</evidence>
<dbReference type="PANTHER" id="PTHR47219">
    <property type="entry name" value="RAB GTPASE-ACTIVATING PROTEIN 1-LIKE"/>
    <property type="match status" value="1"/>
</dbReference>
<dbReference type="PROSITE" id="PS00018">
    <property type="entry name" value="EF_HAND_1"/>
    <property type="match status" value="1"/>
</dbReference>
<dbReference type="Pfam" id="PF00566">
    <property type="entry name" value="RabGAP-TBC"/>
    <property type="match status" value="1"/>
</dbReference>
<keyword evidence="6" id="KW-1185">Reference proteome</keyword>
<dbReference type="InterPro" id="IPR050302">
    <property type="entry name" value="Rab_GAP_TBC_domain"/>
</dbReference>
<dbReference type="OrthoDB" id="17687at2759"/>
<evidence type="ECO:0000313" key="5">
    <source>
        <dbReference type="EMBL" id="KAG5637093.1"/>
    </source>
</evidence>
<dbReference type="PROSITE" id="PS50222">
    <property type="entry name" value="EF_HAND_2"/>
    <property type="match status" value="1"/>
</dbReference>
<dbReference type="SUPFAM" id="SSF47923">
    <property type="entry name" value="Ypt/Rab-GAP domain of gyp1p"/>
    <property type="match status" value="2"/>
</dbReference>
<feature type="compositionally biased region" description="Acidic residues" evidence="2">
    <location>
        <begin position="936"/>
        <end position="962"/>
    </location>
</feature>
<dbReference type="SMART" id="SM00164">
    <property type="entry name" value="TBC"/>
    <property type="match status" value="1"/>
</dbReference>
<dbReference type="Gene3D" id="1.10.8.270">
    <property type="entry name" value="putative rabgap domain of human tbc1 domain family member 14 like domains"/>
    <property type="match status" value="1"/>
</dbReference>
<evidence type="ECO:0000256" key="1">
    <source>
        <dbReference type="ARBA" id="ARBA00022837"/>
    </source>
</evidence>
<dbReference type="GO" id="GO:0005509">
    <property type="term" value="F:calcium ion binding"/>
    <property type="evidence" value="ECO:0007669"/>
    <property type="project" value="InterPro"/>
</dbReference>
<sequence length="989" mass="111691">MSTISTALRNFKEPTKEQLTQIFFSLPSVGSLDGTEKTADQYVEKMDINAVLSFGVQGVEDSYPGKLYLIAPYLAFASLDKKSVRFTIPLSTIRRVERLNARAGIYALSLSTWHGMKIIVQLTSLRPTADQFCSLLRDALKIELQRGQMKLVKGFVKTCYSEALVSETSTVADNEREDGSLISEEKENAAPRESTYHGGLGLRFKFPGDPKKLREASKIKLWTTYLRNHGRNLTLLRYPQCTRLVQVGLPNRLRGEMWETLSGSMYLRFSNPGYYEELLRLNEGRTSTSTEDIEKDLHRSLPEYAGYQSEEGISALRRVLQAYSFKNPELGYCQAMNILAAAILIYMSEEQAFWLLEVLCDRLLPGYYAPSMHGTLLDQRVFESLVQRTLPIIHEHFQTVDVQLSVASLPWFLSLYINSMPMIFAFRIVDCFFCMGPKFSLLWTAILKINGEKLLQIQDDGGFLNLMRDYFASLGDSAHPNSTDPRARAITRFQELLLVSFREFSVITDEMILSERKRFRSEIINSIESFSKRSAVRNLKTLGRFTKDQAGLVYDALYKAMCVVPPPAPVNPPPTLFTPHDGTEEKPETRIELRTFQYFLSEIATWARNEKIVSNGFQALMEVFNFYQQRVDRELAEHEFIDRLFFFWDTSCRGALSFQDLVSGLDGVMFNDLMENIEWFFNMHDKNKDGFLTKDEVLTLSESFLFIFRYEVGDAYLGAVSRFMTNAFEYGDALLPPTEDADPNDEHGSPRIIESNQPYLNLATFRMVVLADEVLESFFETDLSASFRLEPVPDAELPTSNTGILGDLWSTIATDSNKKIFNMFTDEIGKTIGKHQVINKPSIGRYSKLEEPKARESLLTPSMRKSPSKASLSGSGSNSSPSTLAPSSSSTLSVDVKMATTKDLPKVPISQSLSPMVQAAVNARLMERTPFAIDDAKDDEDESDDEFDGADNDDQVLDEVDAFLEAHDSGLTDADKEVANDLVHAEPLK</sequence>
<evidence type="ECO:0000259" key="4">
    <source>
        <dbReference type="PROSITE" id="PS50222"/>
    </source>
</evidence>
<feature type="domain" description="Rab-GAP TBC" evidence="3">
    <location>
        <begin position="248"/>
        <end position="436"/>
    </location>
</feature>
<dbReference type="InterPro" id="IPR018247">
    <property type="entry name" value="EF_Hand_1_Ca_BS"/>
</dbReference>
<comment type="caution">
    <text evidence="5">The sequence shown here is derived from an EMBL/GenBank/DDBJ whole genome shotgun (WGS) entry which is preliminary data.</text>
</comment>
<dbReference type="SUPFAM" id="SSF47473">
    <property type="entry name" value="EF-hand"/>
    <property type="match status" value="1"/>
</dbReference>
<gene>
    <name evidence="5" type="ORF">H0H81_005776</name>
</gene>
<name>A0A9P7K4Z1_9AGAR</name>
<accession>A0A9P7K4Z1</accession>
<dbReference type="FunFam" id="1.10.8.270:FF:000015">
    <property type="entry name" value="GTPase activating protein (Gyp2)"/>
    <property type="match status" value="1"/>
</dbReference>
<organism evidence="5 6">
    <name type="scientific">Sphagnurus paluster</name>
    <dbReference type="NCBI Taxonomy" id="117069"/>
    <lineage>
        <taxon>Eukaryota</taxon>
        <taxon>Fungi</taxon>
        <taxon>Dikarya</taxon>
        <taxon>Basidiomycota</taxon>
        <taxon>Agaricomycotina</taxon>
        <taxon>Agaricomycetes</taxon>
        <taxon>Agaricomycetidae</taxon>
        <taxon>Agaricales</taxon>
        <taxon>Tricholomatineae</taxon>
        <taxon>Lyophyllaceae</taxon>
        <taxon>Sphagnurus</taxon>
    </lineage>
</organism>
<evidence type="ECO:0000259" key="3">
    <source>
        <dbReference type="PROSITE" id="PS50086"/>
    </source>
</evidence>
<reference evidence="5" key="1">
    <citation type="submission" date="2021-02" db="EMBL/GenBank/DDBJ databases">
        <authorList>
            <person name="Nieuwenhuis M."/>
            <person name="Van De Peppel L.J.J."/>
        </authorList>
    </citation>
    <scope>NUCLEOTIDE SEQUENCE</scope>
    <source>
        <strain evidence="5">D49</strain>
    </source>
</reference>
<evidence type="ECO:0008006" key="7">
    <source>
        <dbReference type="Google" id="ProtNLM"/>
    </source>
</evidence>
<feature type="compositionally biased region" description="Basic and acidic residues" evidence="2">
    <location>
        <begin position="847"/>
        <end position="856"/>
    </location>
</feature>
<dbReference type="InterPro" id="IPR000195">
    <property type="entry name" value="Rab-GAP-TBC_dom"/>
</dbReference>
<feature type="region of interest" description="Disordered" evidence="2">
    <location>
        <begin position="843"/>
        <end position="891"/>
    </location>
</feature>
<feature type="compositionally biased region" description="Basic and acidic residues" evidence="2">
    <location>
        <begin position="964"/>
        <end position="989"/>
    </location>
</feature>
<dbReference type="FunFam" id="1.10.472.80:FF:000051">
    <property type="entry name" value="Probable MDR1-Mac1p interacting protein"/>
    <property type="match status" value="1"/>
</dbReference>
<dbReference type="GO" id="GO:0005096">
    <property type="term" value="F:GTPase activator activity"/>
    <property type="evidence" value="ECO:0007669"/>
    <property type="project" value="TreeGrafter"/>
</dbReference>
<dbReference type="EMBL" id="JABCKI010005861">
    <property type="protein sequence ID" value="KAG5637093.1"/>
    <property type="molecule type" value="Genomic_DNA"/>
</dbReference>
<dbReference type="Proteomes" id="UP000717328">
    <property type="component" value="Unassembled WGS sequence"/>
</dbReference>
<proteinExistence type="predicted"/>
<feature type="domain" description="EF-hand" evidence="4">
    <location>
        <begin position="672"/>
        <end position="707"/>
    </location>
</feature>
<dbReference type="PROSITE" id="PS50086">
    <property type="entry name" value="TBC_RABGAP"/>
    <property type="match status" value="1"/>
</dbReference>
<dbReference type="InterPro" id="IPR002048">
    <property type="entry name" value="EF_hand_dom"/>
</dbReference>
<dbReference type="Gene3D" id="1.10.238.10">
    <property type="entry name" value="EF-hand"/>
    <property type="match status" value="1"/>
</dbReference>
<dbReference type="PANTHER" id="PTHR47219:SF20">
    <property type="entry name" value="TBC1 DOMAIN FAMILY MEMBER 2B"/>
    <property type="match status" value="1"/>
</dbReference>
<feature type="compositionally biased region" description="Low complexity" evidence="2">
    <location>
        <begin position="868"/>
        <end position="891"/>
    </location>
</feature>
<feature type="region of interest" description="Disordered" evidence="2">
    <location>
        <begin position="931"/>
        <end position="989"/>
    </location>
</feature>
<dbReference type="InterPro" id="IPR035969">
    <property type="entry name" value="Rab-GAP_TBC_sf"/>
</dbReference>
<keyword evidence="1" id="KW-0106">Calcium</keyword>
<dbReference type="AlphaFoldDB" id="A0A9P7K4Z1"/>
<evidence type="ECO:0000256" key="2">
    <source>
        <dbReference type="SAM" id="MobiDB-lite"/>
    </source>
</evidence>
<protein>
    <recommendedName>
        <fullName evidence="7">TBC-domain-containing protein</fullName>
    </recommendedName>
</protein>
<dbReference type="GO" id="GO:0031267">
    <property type="term" value="F:small GTPase binding"/>
    <property type="evidence" value="ECO:0007669"/>
    <property type="project" value="TreeGrafter"/>
</dbReference>
<reference evidence="5" key="2">
    <citation type="submission" date="2021-10" db="EMBL/GenBank/DDBJ databases">
        <title>Phylogenomics reveals ancestral predisposition of the termite-cultivated fungus Termitomyces towards a domesticated lifestyle.</title>
        <authorList>
            <person name="Auxier B."/>
            <person name="Grum-Grzhimaylo A."/>
            <person name="Cardenas M.E."/>
            <person name="Lodge J.D."/>
            <person name="Laessoe T."/>
            <person name="Pedersen O."/>
            <person name="Smith M.E."/>
            <person name="Kuyper T.W."/>
            <person name="Franco-Molano E.A."/>
            <person name="Baroni T.J."/>
            <person name="Aanen D.K."/>
        </authorList>
    </citation>
    <scope>NUCLEOTIDE SEQUENCE</scope>
    <source>
        <strain evidence="5">D49</strain>
    </source>
</reference>
<dbReference type="InterPro" id="IPR011992">
    <property type="entry name" value="EF-hand-dom_pair"/>
</dbReference>
<dbReference type="Gene3D" id="1.10.10.750">
    <property type="entry name" value="Ypt/Rab-GAP domain of gyp1p, domain 1"/>
    <property type="match status" value="1"/>
</dbReference>
<dbReference type="Gene3D" id="1.10.472.80">
    <property type="entry name" value="Ypt/Rab-GAP domain of gyp1p, domain 3"/>
    <property type="match status" value="1"/>
</dbReference>